<protein>
    <recommendedName>
        <fullName evidence="3">Probable glycine cleavage system H protein</fullName>
    </recommendedName>
</protein>
<evidence type="ECO:0000259" key="5">
    <source>
        <dbReference type="PROSITE" id="PS50968"/>
    </source>
</evidence>
<dbReference type="CDD" id="cd06848">
    <property type="entry name" value="GCS_H"/>
    <property type="match status" value="1"/>
</dbReference>
<organism evidence="6 7">
    <name type="scientific">candidate division MSBL1 archaeon SCGC-AAA259D18</name>
    <dbReference type="NCBI Taxonomy" id="1698262"/>
    <lineage>
        <taxon>Archaea</taxon>
        <taxon>Methanobacteriati</taxon>
        <taxon>Methanobacteriota</taxon>
        <taxon>candidate division MSBL1</taxon>
    </lineage>
</organism>
<dbReference type="InterPro" id="IPR011053">
    <property type="entry name" value="Single_hybrid_motif"/>
</dbReference>
<evidence type="ECO:0000256" key="1">
    <source>
        <dbReference type="ARBA" id="ARBA00009249"/>
    </source>
</evidence>
<dbReference type="GO" id="GO:0019464">
    <property type="term" value="P:glycine decarboxylation via glycine cleavage system"/>
    <property type="evidence" value="ECO:0007669"/>
    <property type="project" value="UniProtKB-UniRule"/>
</dbReference>
<dbReference type="InterPro" id="IPR000089">
    <property type="entry name" value="Biotin_lipoyl"/>
</dbReference>
<feature type="modified residue" description="N6-lipoyllysine" evidence="3 4">
    <location>
        <position position="72"/>
    </location>
</feature>
<dbReference type="InterPro" id="IPR017453">
    <property type="entry name" value="GCV_H_sub"/>
</dbReference>
<feature type="domain" description="Lipoyl-binding" evidence="5">
    <location>
        <begin position="24"/>
        <end position="113"/>
    </location>
</feature>
<dbReference type="InterPro" id="IPR002930">
    <property type="entry name" value="GCV_H"/>
</dbReference>
<dbReference type="Proteomes" id="UP000070195">
    <property type="component" value="Unassembled WGS sequence"/>
</dbReference>
<dbReference type="EMBL" id="LHXM01000004">
    <property type="protein sequence ID" value="KXA91944.1"/>
    <property type="molecule type" value="Genomic_DNA"/>
</dbReference>
<evidence type="ECO:0000256" key="3">
    <source>
        <dbReference type="HAMAP-Rule" id="MF_00272"/>
    </source>
</evidence>
<evidence type="ECO:0000313" key="6">
    <source>
        <dbReference type="EMBL" id="KXA91944.1"/>
    </source>
</evidence>
<evidence type="ECO:0000313" key="7">
    <source>
        <dbReference type="Proteomes" id="UP000070195"/>
    </source>
</evidence>
<dbReference type="AlphaFoldDB" id="A0A133UCL6"/>
<dbReference type="GO" id="GO:0005737">
    <property type="term" value="C:cytoplasm"/>
    <property type="evidence" value="ECO:0007669"/>
    <property type="project" value="TreeGrafter"/>
</dbReference>
<evidence type="ECO:0000256" key="4">
    <source>
        <dbReference type="PIRSR" id="PIRSR617453-50"/>
    </source>
</evidence>
<comment type="caution">
    <text evidence="6">The sequence shown here is derived from an EMBL/GenBank/DDBJ whole genome shotgun (WGS) entry which is preliminary data.</text>
</comment>
<dbReference type="GO" id="GO:0009249">
    <property type="term" value="P:protein lipoylation"/>
    <property type="evidence" value="ECO:0007669"/>
    <property type="project" value="TreeGrafter"/>
</dbReference>
<keyword evidence="2 3" id="KW-0450">Lipoyl</keyword>
<dbReference type="Pfam" id="PF01597">
    <property type="entry name" value="GCV_H"/>
    <property type="match status" value="1"/>
</dbReference>
<dbReference type="InterPro" id="IPR033753">
    <property type="entry name" value="GCV_H/Fam206"/>
</dbReference>
<comment type="cofactor">
    <cofactor evidence="3">
        <name>(R)-lipoate</name>
        <dbReference type="ChEBI" id="CHEBI:83088"/>
    </cofactor>
    <text evidence="3">Binds 1 lipoyl cofactor covalently.</text>
</comment>
<reference evidence="6 7" key="1">
    <citation type="journal article" date="2016" name="Sci. Rep.">
        <title>Metabolic traits of an uncultured archaeal lineage -MSBL1- from brine pools of the Red Sea.</title>
        <authorList>
            <person name="Mwirichia R."/>
            <person name="Alam I."/>
            <person name="Rashid M."/>
            <person name="Vinu M."/>
            <person name="Ba-Alawi W."/>
            <person name="Anthony Kamau A."/>
            <person name="Kamanda Ngugi D."/>
            <person name="Goker M."/>
            <person name="Klenk H.P."/>
            <person name="Bajic V."/>
            <person name="Stingl U."/>
        </authorList>
    </citation>
    <scope>NUCLEOTIDE SEQUENCE [LARGE SCALE GENOMIC DNA]</scope>
    <source>
        <strain evidence="6">SCGC-AAA259D18</strain>
    </source>
</reference>
<comment type="similarity">
    <text evidence="1 3">Belongs to the GcvH family.</text>
</comment>
<comment type="function">
    <text evidence="3">The glycine cleavage system catalyzes the degradation of glycine. The H protein shuttles the methylamine group of glycine from the P protein to the T protein.</text>
</comment>
<dbReference type="PANTHER" id="PTHR11715">
    <property type="entry name" value="GLYCINE CLEAVAGE SYSTEM H PROTEIN"/>
    <property type="match status" value="1"/>
</dbReference>
<proteinExistence type="inferred from homology"/>
<keyword evidence="7" id="KW-1185">Reference proteome</keyword>
<dbReference type="PROSITE" id="PS50968">
    <property type="entry name" value="BIOTINYL_LIPOYL"/>
    <property type="match status" value="1"/>
</dbReference>
<dbReference type="PANTHER" id="PTHR11715:SF3">
    <property type="entry name" value="GLYCINE CLEAVAGE SYSTEM H PROTEIN-RELATED"/>
    <property type="match status" value="1"/>
</dbReference>
<name>A0A133UCL6_9EURY</name>
<evidence type="ECO:0000256" key="2">
    <source>
        <dbReference type="ARBA" id="ARBA00022823"/>
    </source>
</evidence>
<gene>
    <name evidence="3" type="primary">gcvH</name>
    <name evidence="6" type="ORF">AKJ63_00285</name>
</gene>
<dbReference type="PATRIC" id="fig|1698262.3.peg.300"/>
<dbReference type="SUPFAM" id="SSF51230">
    <property type="entry name" value="Single hybrid motif"/>
    <property type="match status" value="1"/>
</dbReference>
<dbReference type="GO" id="GO:0005960">
    <property type="term" value="C:glycine cleavage complex"/>
    <property type="evidence" value="ECO:0007669"/>
    <property type="project" value="InterPro"/>
</dbReference>
<comment type="subunit">
    <text evidence="3">The glycine cleavage system is composed of four proteins: P, T, L and H.</text>
</comment>
<dbReference type="NCBIfam" id="NF002270">
    <property type="entry name" value="PRK01202.1"/>
    <property type="match status" value="1"/>
</dbReference>
<dbReference type="NCBIfam" id="TIGR00527">
    <property type="entry name" value="gcvH"/>
    <property type="match status" value="1"/>
</dbReference>
<dbReference type="HAMAP" id="MF_00272">
    <property type="entry name" value="GcvH"/>
    <property type="match status" value="1"/>
</dbReference>
<accession>A0A133UCL6</accession>
<sequence length="138" mass="15529">MDVEIPEDLRFTEEHEWIKVEGSKTRIGVTDYAQDRLGYVVFVELPEVGEEVEQVAKGAFGASELGAVESIKVVSEIYAPLSGEIEKVNENLVDEPELVNSDPYGDGWICVIKPSDLERELENLMDSEAYEEFLESEE</sequence>
<dbReference type="Gene3D" id="2.40.50.100">
    <property type="match status" value="1"/>
</dbReference>